<evidence type="ECO:0000313" key="13">
    <source>
        <dbReference type="EMBL" id="CAB4954803.1"/>
    </source>
</evidence>
<dbReference type="InterPro" id="IPR020578">
    <property type="entry name" value="Aminotrans_V_PyrdxlP_BS"/>
</dbReference>
<dbReference type="GO" id="GO:0051536">
    <property type="term" value="F:iron-sulfur cluster binding"/>
    <property type="evidence" value="ECO:0007669"/>
    <property type="project" value="UniProtKB-KW"/>
</dbReference>
<comment type="cofactor">
    <cofactor evidence="1">
        <name>pyridoxal 5'-phosphate</name>
        <dbReference type="ChEBI" id="CHEBI:597326"/>
    </cofactor>
</comment>
<dbReference type="EMBL" id="CAFBOL010000161">
    <property type="protein sequence ID" value="CAB5020079.1"/>
    <property type="molecule type" value="Genomic_DNA"/>
</dbReference>
<evidence type="ECO:0000256" key="8">
    <source>
        <dbReference type="ARBA" id="ARBA00023014"/>
    </source>
</evidence>
<dbReference type="GO" id="GO:0046872">
    <property type="term" value="F:metal ion binding"/>
    <property type="evidence" value="ECO:0007669"/>
    <property type="project" value="UniProtKB-KW"/>
</dbReference>
<organism evidence="13">
    <name type="scientific">freshwater metagenome</name>
    <dbReference type="NCBI Taxonomy" id="449393"/>
    <lineage>
        <taxon>unclassified sequences</taxon>
        <taxon>metagenomes</taxon>
        <taxon>ecological metagenomes</taxon>
    </lineage>
</organism>
<evidence type="ECO:0000256" key="2">
    <source>
        <dbReference type="ARBA" id="ARBA00006490"/>
    </source>
</evidence>
<evidence type="ECO:0000313" key="10">
    <source>
        <dbReference type="EMBL" id="CAB4365380.1"/>
    </source>
</evidence>
<evidence type="ECO:0000256" key="1">
    <source>
        <dbReference type="ARBA" id="ARBA00001933"/>
    </source>
</evidence>
<dbReference type="EC" id="2.8.1.7" evidence="3"/>
<dbReference type="PANTHER" id="PTHR11601:SF34">
    <property type="entry name" value="CYSTEINE DESULFURASE"/>
    <property type="match status" value="1"/>
</dbReference>
<dbReference type="EMBL" id="CAFBMT010000029">
    <property type="protein sequence ID" value="CAB4954803.1"/>
    <property type="molecule type" value="Genomic_DNA"/>
</dbReference>
<keyword evidence="7" id="KW-0408">Iron</keyword>
<dbReference type="InterPro" id="IPR016454">
    <property type="entry name" value="Cysteine_dSase"/>
</dbReference>
<keyword evidence="4" id="KW-0808">Transferase</keyword>
<evidence type="ECO:0000256" key="7">
    <source>
        <dbReference type="ARBA" id="ARBA00023004"/>
    </source>
</evidence>
<dbReference type="InterPro" id="IPR015422">
    <property type="entry name" value="PyrdxlP-dep_Trfase_small"/>
</dbReference>
<dbReference type="PIRSF" id="PIRSF005572">
    <property type="entry name" value="NifS"/>
    <property type="match status" value="1"/>
</dbReference>
<evidence type="ECO:0000256" key="4">
    <source>
        <dbReference type="ARBA" id="ARBA00022679"/>
    </source>
</evidence>
<dbReference type="Gene3D" id="3.40.640.10">
    <property type="entry name" value="Type I PLP-dependent aspartate aminotransferase-like (Major domain)"/>
    <property type="match status" value="1"/>
</dbReference>
<dbReference type="GO" id="GO:0031071">
    <property type="term" value="F:cysteine desulfurase activity"/>
    <property type="evidence" value="ECO:0007669"/>
    <property type="project" value="UniProtKB-EC"/>
</dbReference>
<dbReference type="FunFam" id="3.40.640.10:FF:000084">
    <property type="entry name" value="IscS-like cysteine desulfurase"/>
    <property type="match status" value="1"/>
</dbReference>
<evidence type="ECO:0000256" key="3">
    <source>
        <dbReference type="ARBA" id="ARBA00012239"/>
    </source>
</evidence>
<keyword evidence="8" id="KW-0411">Iron-sulfur</keyword>
<evidence type="ECO:0000259" key="9">
    <source>
        <dbReference type="Pfam" id="PF00266"/>
    </source>
</evidence>
<feature type="domain" description="Aminotransferase class V" evidence="9">
    <location>
        <begin position="4"/>
        <end position="363"/>
    </location>
</feature>
<protein>
    <recommendedName>
        <fullName evidence="3">cysteine desulfurase</fullName>
        <ecNumber evidence="3">2.8.1.7</ecNumber>
    </recommendedName>
</protein>
<dbReference type="SUPFAM" id="SSF53383">
    <property type="entry name" value="PLP-dependent transferases"/>
    <property type="match status" value="1"/>
</dbReference>
<evidence type="ECO:0000313" key="12">
    <source>
        <dbReference type="EMBL" id="CAB4851227.1"/>
    </source>
</evidence>
<dbReference type="InterPro" id="IPR000192">
    <property type="entry name" value="Aminotrans_V_dom"/>
</dbReference>
<evidence type="ECO:0000256" key="5">
    <source>
        <dbReference type="ARBA" id="ARBA00022723"/>
    </source>
</evidence>
<dbReference type="EMBL" id="CAFBIY010000075">
    <property type="protein sequence ID" value="CAB4851227.1"/>
    <property type="molecule type" value="Genomic_DNA"/>
</dbReference>
<dbReference type="Gene3D" id="3.90.1150.10">
    <property type="entry name" value="Aspartate Aminotransferase, domain 1"/>
    <property type="match status" value="1"/>
</dbReference>
<comment type="similarity">
    <text evidence="2">Belongs to the class-V pyridoxal-phosphate-dependent aminotransferase family. NifS/IscS subfamily.</text>
</comment>
<keyword evidence="5" id="KW-0479">Metal-binding</keyword>
<dbReference type="Pfam" id="PF00266">
    <property type="entry name" value="Aminotran_5"/>
    <property type="match status" value="1"/>
</dbReference>
<dbReference type="EMBL" id="CAESGF010000030">
    <property type="protein sequence ID" value="CAB4365380.1"/>
    <property type="molecule type" value="Genomic_DNA"/>
</dbReference>
<name>A0A6J7KJ27_9ZZZZ</name>
<dbReference type="PANTHER" id="PTHR11601">
    <property type="entry name" value="CYSTEINE DESULFURYLASE FAMILY MEMBER"/>
    <property type="match status" value="1"/>
</dbReference>
<reference evidence="13" key="1">
    <citation type="submission" date="2020-05" db="EMBL/GenBank/DDBJ databases">
        <authorList>
            <person name="Chiriac C."/>
            <person name="Salcher M."/>
            <person name="Ghai R."/>
            <person name="Kavagutti S V."/>
        </authorList>
    </citation>
    <scope>NUCLEOTIDE SEQUENCE</scope>
</reference>
<dbReference type="AlphaFoldDB" id="A0A6J7KJ27"/>
<keyword evidence="6" id="KW-0663">Pyridoxal phosphate</keyword>
<proteinExistence type="inferred from homology"/>
<evidence type="ECO:0000256" key="6">
    <source>
        <dbReference type="ARBA" id="ARBA00022898"/>
    </source>
</evidence>
<dbReference type="PROSITE" id="PS00595">
    <property type="entry name" value="AA_TRANSFER_CLASS_5"/>
    <property type="match status" value="1"/>
</dbReference>
<evidence type="ECO:0000313" key="14">
    <source>
        <dbReference type="EMBL" id="CAB5020079.1"/>
    </source>
</evidence>
<evidence type="ECO:0000313" key="11">
    <source>
        <dbReference type="EMBL" id="CAB4747173.1"/>
    </source>
</evidence>
<dbReference type="InterPro" id="IPR015421">
    <property type="entry name" value="PyrdxlP-dep_Trfase_major"/>
</dbReference>
<dbReference type="InterPro" id="IPR015424">
    <property type="entry name" value="PyrdxlP-dep_Trfase"/>
</dbReference>
<gene>
    <name evidence="11" type="ORF">UFOPK2656_03308</name>
    <name evidence="12" type="ORF">UFOPK3267_01447</name>
    <name evidence="13" type="ORF">UFOPK3651_03097</name>
    <name evidence="14" type="ORF">UFOPK3931_03299</name>
    <name evidence="10" type="ORF">UFOPK4189_03125</name>
</gene>
<accession>A0A6J7KJ27</accession>
<dbReference type="Gene3D" id="1.10.260.50">
    <property type="match status" value="1"/>
</dbReference>
<sequence length="386" mass="40289">MDTIYLDNNASTAPDPLVIAAVSEAMASLPGNASSHHAFGFQAADAVERARGSVAGLVGARVRDVVFTSGATEANNLALIGLWEASRIDSPSRVRVLVGATEHPAVLEVADYLATRGALVHRVRVDSLGRLDLNDLKAHLTDDVLVVSVMAANNETGTLAPLPEVSDLAHSVGALVHSDCTQAMGRVSVDMTRDGLDFMSLSAHKMHGPKGVGALVVRRGVVVFPQLRGGGHERGLRSGTINTPGVVGLGVAAELAASRLGEAIAIRAMTDKFIAKLENTVPEVELNGHPDDRLPNTANLRFVGADAEAVMMGMPQVACSTGSACSAAVPTPSPVLLAMGKSQQHAAESLRFSLSRTTTHEELMTAADLVRDSVAYVRSQLGHEVA</sequence>
<dbReference type="EMBL" id="CAEZYF010000035">
    <property type="protein sequence ID" value="CAB4747173.1"/>
    <property type="molecule type" value="Genomic_DNA"/>
</dbReference>